<keyword evidence="2" id="KW-1185">Reference proteome</keyword>
<name>A0AAV9KXV6_9SOLN</name>
<evidence type="ECO:0000313" key="2">
    <source>
        <dbReference type="Proteomes" id="UP001311915"/>
    </source>
</evidence>
<protein>
    <submittedName>
        <fullName evidence="1">Uncharacterized protein</fullName>
    </submittedName>
</protein>
<sequence>MVNVLILTPRVDQYIVNERNHKHIKVLSKHYIHQFHKSSWSISQTKRHHQKLIMTIPSLESHFWNVIFFHPQLVATRPKINLGEVTHSLKLVQQIIYPWKRILILNGHHVQLAIVNVHAKRTILLSNKQNWSTP</sequence>
<dbReference type="EMBL" id="JAWPEI010000008">
    <property type="protein sequence ID" value="KAK4718124.1"/>
    <property type="molecule type" value="Genomic_DNA"/>
</dbReference>
<dbReference type="AlphaFoldDB" id="A0AAV9KXV6"/>
<reference evidence="1 2" key="1">
    <citation type="submission" date="2023-10" db="EMBL/GenBank/DDBJ databases">
        <title>Genome-Wide Identification Analysis in wild type Solanum Pinnatisectum Reveals Some Genes Defensing Phytophthora Infestans.</title>
        <authorList>
            <person name="Sun C."/>
        </authorList>
    </citation>
    <scope>NUCLEOTIDE SEQUENCE [LARGE SCALE GENOMIC DNA]</scope>
    <source>
        <strain evidence="1">LQN</strain>
        <tissue evidence="1">Leaf</tissue>
    </source>
</reference>
<gene>
    <name evidence="1" type="ORF">R3W88_016462</name>
</gene>
<dbReference type="Proteomes" id="UP001311915">
    <property type="component" value="Unassembled WGS sequence"/>
</dbReference>
<comment type="caution">
    <text evidence="1">The sequence shown here is derived from an EMBL/GenBank/DDBJ whole genome shotgun (WGS) entry which is preliminary data.</text>
</comment>
<proteinExistence type="predicted"/>
<evidence type="ECO:0000313" key="1">
    <source>
        <dbReference type="EMBL" id="KAK4718124.1"/>
    </source>
</evidence>
<organism evidence="1 2">
    <name type="scientific">Solanum pinnatisectum</name>
    <name type="common">tansyleaf nightshade</name>
    <dbReference type="NCBI Taxonomy" id="50273"/>
    <lineage>
        <taxon>Eukaryota</taxon>
        <taxon>Viridiplantae</taxon>
        <taxon>Streptophyta</taxon>
        <taxon>Embryophyta</taxon>
        <taxon>Tracheophyta</taxon>
        <taxon>Spermatophyta</taxon>
        <taxon>Magnoliopsida</taxon>
        <taxon>eudicotyledons</taxon>
        <taxon>Gunneridae</taxon>
        <taxon>Pentapetalae</taxon>
        <taxon>asterids</taxon>
        <taxon>lamiids</taxon>
        <taxon>Solanales</taxon>
        <taxon>Solanaceae</taxon>
        <taxon>Solanoideae</taxon>
        <taxon>Solaneae</taxon>
        <taxon>Solanum</taxon>
    </lineage>
</organism>
<accession>A0AAV9KXV6</accession>